<keyword evidence="4 6" id="KW-1133">Transmembrane helix</keyword>
<dbReference type="AlphaFoldDB" id="A0A818ZMI1"/>
<feature type="transmembrane region" description="Helical" evidence="6">
    <location>
        <begin position="20"/>
        <end position="38"/>
    </location>
</feature>
<feature type="transmembrane region" description="Helical" evidence="6">
    <location>
        <begin position="44"/>
        <end position="63"/>
    </location>
</feature>
<evidence type="ECO:0000256" key="5">
    <source>
        <dbReference type="ARBA" id="ARBA00023136"/>
    </source>
</evidence>
<protein>
    <submittedName>
        <fullName evidence="7">Uncharacterized protein</fullName>
    </submittedName>
</protein>
<keyword evidence="2" id="KW-0813">Transport</keyword>
<dbReference type="EMBL" id="CAJOBE010001730">
    <property type="protein sequence ID" value="CAF3769654.1"/>
    <property type="molecule type" value="Genomic_DNA"/>
</dbReference>
<gene>
    <name evidence="7" type="ORF">FNK824_LOCUS13283</name>
</gene>
<comment type="subcellular location">
    <subcellularLocation>
        <location evidence="1">Membrane</location>
        <topology evidence="1">Multi-pass membrane protein</topology>
    </subcellularLocation>
</comment>
<evidence type="ECO:0000256" key="1">
    <source>
        <dbReference type="ARBA" id="ARBA00004141"/>
    </source>
</evidence>
<dbReference type="Pfam" id="PF04142">
    <property type="entry name" value="Nuc_sug_transp"/>
    <property type="match status" value="1"/>
</dbReference>
<dbReference type="GO" id="GO:0015165">
    <property type="term" value="F:pyrimidine nucleotide-sugar transmembrane transporter activity"/>
    <property type="evidence" value="ECO:0007669"/>
    <property type="project" value="InterPro"/>
</dbReference>
<dbReference type="NCBIfam" id="TIGR00803">
    <property type="entry name" value="nst"/>
    <property type="match status" value="1"/>
</dbReference>
<evidence type="ECO:0000256" key="6">
    <source>
        <dbReference type="SAM" id="Phobius"/>
    </source>
</evidence>
<proteinExistence type="predicted"/>
<accession>A0A818ZMI1</accession>
<keyword evidence="5 6" id="KW-0472">Membrane</keyword>
<comment type="caution">
    <text evidence="7">The sequence shown here is derived from an EMBL/GenBank/DDBJ whole genome shotgun (WGS) entry which is preliminary data.</text>
</comment>
<sequence>AIGGLIIAAVIKYADNIIKGFATSLSIILSSAVSYFILNDFIPSLFFFIGAMLVITATFLYGWERKVKLIPLNDQVRI</sequence>
<dbReference type="GO" id="GO:0000139">
    <property type="term" value="C:Golgi membrane"/>
    <property type="evidence" value="ECO:0007669"/>
    <property type="project" value="InterPro"/>
</dbReference>
<name>A0A818ZMI1_9BILA</name>
<feature type="non-terminal residue" evidence="7">
    <location>
        <position position="1"/>
    </location>
</feature>
<evidence type="ECO:0000313" key="8">
    <source>
        <dbReference type="Proteomes" id="UP000663874"/>
    </source>
</evidence>
<dbReference type="InterPro" id="IPR007271">
    <property type="entry name" value="Nuc_sug_transpt"/>
</dbReference>
<evidence type="ECO:0000313" key="7">
    <source>
        <dbReference type="EMBL" id="CAF3769654.1"/>
    </source>
</evidence>
<evidence type="ECO:0000256" key="4">
    <source>
        <dbReference type="ARBA" id="ARBA00022989"/>
    </source>
</evidence>
<keyword evidence="2" id="KW-0762">Sugar transport</keyword>
<dbReference type="PANTHER" id="PTHR10231">
    <property type="entry name" value="NUCLEOTIDE-SUGAR TRANSMEMBRANE TRANSPORTER"/>
    <property type="match status" value="1"/>
</dbReference>
<evidence type="ECO:0000256" key="3">
    <source>
        <dbReference type="ARBA" id="ARBA00022692"/>
    </source>
</evidence>
<reference evidence="7" key="1">
    <citation type="submission" date="2021-02" db="EMBL/GenBank/DDBJ databases">
        <authorList>
            <person name="Nowell W R."/>
        </authorList>
    </citation>
    <scope>NUCLEOTIDE SEQUENCE</scope>
</reference>
<organism evidence="7 8">
    <name type="scientific">Rotaria sordida</name>
    <dbReference type="NCBI Taxonomy" id="392033"/>
    <lineage>
        <taxon>Eukaryota</taxon>
        <taxon>Metazoa</taxon>
        <taxon>Spiralia</taxon>
        <taxon>Gnathifera</taxon>
        <taxon>Rotifera</taxon>
        <taxon>Eurotatoria</taxon>
        <taxon>Bdelloidea</taxon>
        <taxon>Philodinida</taxon>
        <taxon>Philodinidae</taxon>
        <taxon>Rotaria</taxon>
    </lineage>
</organism>
<keyword evidence="3 6" id="KW-0812">Transmembrane</keyword>
<dbReference type="Proteomes" id="UP000663874">
    <property type="component" value="Unassembled WGS sequence"/>
</dbReference>
<evidence type="ECO:0000256" key="2">
    <source>
        <dbReference type="ARBA" id="ARBA00022597"/>
    </source>
</evidence>